<dbReference type="InterPro" id="IPR032435">
    <property type="entry name" value="STML2-like_C"/>
</dbReference>
<accession>C1BTB4</accession>
<dbReference type="InterPro" id="IPR050710">
    <property type="entry name" value="Band7/mec-2_domain"/>
</dbReference>
<dbReference type="InterPro" id="IPR001107">
    <property type="entry name" value="Band_7"/>
</dbReference>
<feature type="domain" description="Band 7" evidence="4">
    <location>
        <begin position="49"/>
        <end position="207"/>
    </location>
</feature>
<proteinExistence type="evidence at transcript level"/>
<dbReference type="OrthoDB" id="434619at2759"/>
<evidence type="ECO:0000256" key="2">
    <source>
        <dbReference type="ARBA" id="ARBA00008164"/>
    </source>
</evidence>
<dbReference type="PANTHER" id="PTHR43327:SF10">
    <property type="entry name" value="STOMATIN-LIKE PROTEIN 2, MITOCHONDRIAL"/>
    <property type="match status" value="1"/>
</dbReference>
<dbReference type="SUPFAM" id="SSF117892">
    <property type="entry name" value="Band 7/SPFH domain"/>
    <property type="match status" value="1"/>
</dbReference>
<dbReference type="GO" id="GO:0016020">
    <property type="term" value="C:membrane"/>
    <property type="evidence" value="ECO:0007669"/>
    <property type="project" value="InterPro"/>
</dbReference>
<organism evidence="5">
    <name type="scientific">Lepeophtheirus salmonis</name>
    <name type="common">Salmon louse</name>
    <name type="synonym">Caligus salmonis</name>
    <dbReference type="NCBI Taxonomy" id="72036"/>
    <lineage>
        <taxon>Eukaryota</taxon>
        <taxon>Metazoa</taxon>
        <taxon>Ecdysozoa</taxon>
        <taxon>Arthropoda</taxon>
        <taxon>Crustacea</taxon>
        <taxon>Multicrustacea</taxon>
        <taxon>Hexanauplia</taxon>
        <taxon>Copepoda</taxon>
        <taxon>Siphonostomatoida</taxon>
        <taxon>Caligidae</taxon>
        <taxon>Lepeophtheirus</taxon>
    </lineage>
</organism>
<dbReference type="InterPro" id="IPR001972">
    <property type="entry name" value="Stomatin_HflK_fam"/>
</dbReference>
<comment type="similarity">
    <text evidence="2">Belongs to the band 7/mec-2 family.</text>
</comment>
<dbReference type="GO" id="GO:0005739">
    <property type="term" value="C:mitochondrion"/>
    <property type="evidence" value="ECO:0007669"/>
    <property type="project" value="UniProtKB-SubCell"/>
</dbReference>
<dbReference type="Pfam" id="PF16200">
    <property type="entry name" value="Band_7_C"/>
    <property type="match status" value="1"/>
</dbReference>
<dbReference type="Pfam" id="PF01145">
    <property type="entry name" value="Band_7"/>
    <property type="match status" value="1"/>
</dbReference>
<protein>
    <submittedName>
        <fullName evidence="5">Stomatin-like protein 2</fullName>
    </submittedName>
</protein>
<keyword evidence="3" id="KW-0496">Mitochondrion</keyword>
<dbReference type="AlphaFoldDB" id="C1BTB4"/>
<dbReference type="Gene3D" id="3.30.479.30">
    <property type="entry name" value="Band 7 domain"/>
    <property type="match status" value="1"/>
</dbReference>
<evidence type="ECO:0000313" key="5">
    <source>
        <dbReference type="EMBL" id="ACO12267.1"/>
    </source>
</evidence>
<dbReference type="CDD" id="cd08829">
    <property type="entry name" value="SPFH_paraslipin"/>
    <property type="match status" value="1"/>
</dbReference>
<dbReference type="InterPro" id="IPR036013">
    <property type="entry name" value="Band_7/SPFH_dom_sf"/>
</dbReference>
<evidence type="ECO:0000259" key="4">
    <source>
        <dbReference type="SMART" id="SM00244"/>
    </source>
</evidence>
<dbReference type="GO" id="GO:0007005">
    <property type="term" value="P:mitochondrion organization"/>
    <property type="evidence" value="ECO:0007669"/>
    <property type="project" value="TreeGrafter"/>
</dbReference>
<dbReference type="EMBL" id="BT077843">
    <property type="protein sequence ID" value="ACO12267.1"/>
    <property type="molecule type" value="mRNA"/>
</dbReference>
<evidence type="ECO:0000256" key="1">
    <source>
        <dbReference type="ARBA" id="ARBA00004173"/>
    </source>
</evidence>
<name>C1BTB4_LEPSM</name>
<reference evidence="5" key="1">
    <citation type="submission" date="2009-06" db="EMBL/GenBank/DDBJ databases">
        <title>Lepeophtheirus salmonis ESTs and full-length cDNAs.</title>
        <authorList>
            <person name="Yasuike M."/>
            <person name="von Schalburg K."/>
            <person name="Cooper G."/>
            <person name="Leong J."/>
            <person name="Jones S.R.M."/>
            <person name="Koop B.F."/>
        </authorList>
    </citation>
    <scope>NUCLEOTIDE SEQUENCE</scope>
    <source>
        <strain evidence="5">Pacific form</strain>
        <tissue evidence="5">Whole</tissue>
    </source>
</reference>
<sequence>MNIMWNGALLRSGVSLLNRRATLSIQNASLITSQQRQQVRLKHSTPLNTLVMFVPQQEAWVVERMGKFHRILDPGLNLLIPVLDKVRYVQSLKEIAIDIPQQTAISMDNVTINIDGVLYLRILDPYRACYGVEDPEFAVTQIAQTTMRSEIGKITLDTLFKERESLNHNIVIAINQAADAWGISCLRYEIRDIRMPVRVQEAMQMQVEAERKKRASILESEGTKAAEINIAEGKKQSRILSSEAEKTELINSAEGSAEAVVVAGEARARSIELIAESLNKNNGGNAASLAVAEKYVVAFSELAKTNNTLILPANTGDVTHMVTQAMAIYKNLQTTDAIQGVMGPKSEEEPSEKLKE</sequence>
<dbReference type="FunFam" id="3.30.479.30:FF:000008">
    <property type="entry name" value="Stomatin-like protein 2, mitochondrial"/>
    <property type="match status" value="1"/>
</dbReference>
<evidence type="ECO:0000256" key="3">
    <source>
        <dbReference type="ARBA" id="ARBA00023128"/>
    </source>
</evidence>
<dbReference type="SMART" id="SM00244">
    <property type="entry name" value="PHB"/>
    <property type="match status" value="1"/>
</dbReference>
<gene>
    <name evidence="5" type="primary">STML2</name>
</gene>
<dbReference type="PRINTS" id="PR00721">
    <property type="entry name" value="STOMATIN"/>
</dbReference>
<comment type="subcellular location">
    <subcellularLocation>
        <location evidence="1">Mitochondrion</location>
    </subcellularLocation>
</comment>
<dbReference type="PANTHER" id="PTHR43327">
    <property type="entry name" value="STOMATIN-LIKE PROTEIN 2, MITOCHONDRIAL"/>
    <property type="match status" value="1"/>
</dbReference>